<dbReference type="PANTHER" id="PTHR11361:SF34">
    <property type="entry name" value="DNA MISMATCH REPAIR PROTEIN MSH1, MITOCHONDRIAL"/>
    <property type="match status" value="1"/>
</dbReference>
<dbReference type="Gene3D" id="1.10.1420.10">
    <property type="match status" value="2"/>
</dbReference>
<reference evidence="12" key="1">
    <citation type="submission" date="2020-10" db="EMBL/GenBank/DDBJ databases">
        <authorList>
            <person name="Gilroy R."/>
        </authorList>
    </citation>
    <scope>NUCLEOTIDE SEQUENCE</scope>
    <source>
        <strain evidence="12">CHK121-14286</strain>
    </source>
</reference>
<dbReference type="InterPro" id="IPR007695">
    <property type="entry name" value="DNA_mismatch_repair_MutS-lik_N"/>
</dbReference>
<dbReference type="GO" id="GO:0140664">
    <property type="term" value="F:ATP-dependent DNA damage sensor activity"/>
    <property type="evidence" value="ECO:0007669"/>
    <property type="project" value="InterPro"/>
</dbReference>
<dbReference type="FunFam" id="3.40.50.300:FF:000870">
    <property type="entry name" value="MutS protein homolog 4"/>
    <property type="match status" value="1"/>
</dbReference>
<keyword evidence="6 9" id="KW-0238">DNA-binding</keyword>
<evidence type="ECO:0000259" key="11">
    <source>
        <dbReference type="PROSITE" id="PS00486"/>
    </source>
</evidence>
<dbReference type="InterPro" id="IPR007861">
    <property type="entry name" value="DNA_mismatch_repair_MutS_clamp"/>
</dbReference>
<feature type="binding site" evidence="9">
    <location>
        <begin position="625"/>
        <end position="632"/>
    </location>
    <ligand>
        <name>ATP</name>
        <dbReference type="ChEBI" id="CHEBI:30616"/>
    </ligand>
</feature>
<dbReference type="PROSITE" id="PS00486">
    <property type="entry name" value="DNA_MISMATCH_REPAIR_2"/>
    <property type="match status" value="1"/>
</dbReference>
<keyword evidence="3 9" id="KW-0547">Nucleotide-binding</keyword>
<dbReference type="InterPro" id="IPR005748">
    <property type="entry name" value="DNA_mismatch_repair_MutS"/>
</dbReference>
<evidence type="ECO:0000256" key="3">
    <source>
        <dbReference type="ARBA" id="ARBA00022741"/>
    </source>
</evidence>
<dbReference type="InterPro" id="IPR016151">
    <property type="entry name" value="DNA_mismatch_repair_MutS_N"/>
</dbReference>
<dbReference type="PIRSF" id="PIRSF037677">
    <property type="entry name" value="DNA_mis_repair_Msh6"/>
    <property type="match status" value="1"/>
</dbReference>
<name>A0A9D1E4H6_9BACT</name>
<evidence type="ECO:0000256" key="5">
    <source>
        <dbReference type="ARBA" id="ARBA00022840"/>
    </source>
</evidence>
<evidence type="ECO:0000313" key="13">
    <source>
        <dbReference type="Proteomes" id="UP000824200"/>
    </source>
</evidence>
<dbReference type="InterPro" id="IPR036187">
    <property type="entry name" value="DNA_mismatch_repair_MutS_sf"/>
</dbReference>
<dbReference type="FunFam" id="1.10.1420.10:FF:000001">
    <property type="entry name" value="DNA mismatch repair protein MutS"/>
    <property type="match status" value="1"/>
</dbReference>
<dbReference type="PANTHER" id="PTHR11361">
    <property type="entry name" value="DNA MISMATCH REPAIR PROTEIN MUTS FAMILY MEMBER"/>
    <property type="match status" value="1"/>
</dbReference>
<dbReference type="GO" id="GO:0003684">
    <property type="term" value="F:damaged DNA binding"/>
    <property type="evidence" value="ECO:0007669"/>
    <property type="project" value="UniProtKB-UniRule"/>
</dbReference>
<evidence type="ECO:0000256" key="6">
    <source>
        <dbReference type="ARBA" id="ARBA00023125"/>
    </source>
</evidence>
<dbReference type="GO" id="GO:0005524">
    <property type="term" value="F:ATP binding"/>
    <property type="evidence" value="ECO:0007669"/>
    <property type="project" value="UniProtKB-UniRule"/>
</dbReference>
<dbReference type="SMART" id="SM00533">
    <property type="entry name" value="MUTSd"/>
    <property type="match status" value="1"/>
</dbReference>
<dbReference type="Gene3D" id="3.30.420.110">
    <property type="entry name" value="MutS, connector domain"/>
    <property type="match status" value="1"/>
</dbReference>
<dbReference type="CDD" id="cd03284">
    <property type="entry name" value="ABC_MutS1"/>
    <property type="match status" value="1"/>
</dbReference>
<dbReference type="Gene3D" id="3.40.50.300">
    <property type="entry name" value="P-loop containing nucleotide triphosphate hydrolases"/>
    <property type="match status" value="1"/>
</dbReference>
<dbReference type="InterPro" id="IPR027417">
    <property type="entry name" value="P-loop_NTPase"/>
</dbReference>
<dbReference type="EMBL" id="DVHL01000029">
    <property type="protein sequence ID" value="HIR65939.1"/>
    <property type="molecule type" value="Genomic_DNA"/>
</dbReference>
<comment type="similarity">
    <text evidence="1 9 10">Belongs to the DNA mismatch repair MutS family.</text>
</comment>
<reference evidence="12" key="2">
    <citation type="journal article" date="2021" name="PeerJ">
        <title>Extensive microbial diversity within the chicken gut microbiome revealed by metagenomics and culture.</title>
        <authorList>
            <person name="Gilroy R."/>
            <person name="Ravi A."/>
            <person name="Getino M."/>
            <person name="Pursley I."/>
            <person name="Horton D.L."/>
            <person name="Alikhan N.F."/>
            <person name="Baker D."/>
            <person name="Gharbi K."/>
            <person name="Hall N."/>
            <person name="Watson M."/>
            <person name="Adriaenssens E.M."/>
            <person name="Foster-Nyarko E."/>
            <person name="Jarju S."/>
            <person name="Secka A."/>
            <person name="Antonio M."/>
            <person name="Oren A."/>
            <person name="Chaudhuri R.R."/>
            <person name="La Ragione R."/>
            <person name="Hildebrand F."/>
            <person name="Pallen M.J."/>
        </authorList>
    </citation>
    <scope>NUCLEOTIDE SEQUENCE</scope>
    <source>
        <strain evidence="12">CHK121-14286</strain>
    </source>
</reference>
<dbReference type="GO" id="GO:0005829">
    <property type="term" value="C:cytosol"/>
    <property type="evidence" value="ECO:0007669"/>
    <property type="project" value="TreeGrafter"/>
</dbReference>
<dbReference type="InterPro" id="IPR007696">
    <property type="entry name" value="DNA_mismatch_repair_MutS_core"/>
</dbReference>
<sequence>MADFSPMMKHYLSVKEQYKDCILLYRLGDFYEMFFEDAEKASKILDLTLTGRNCGLQERAPMCGVPYHAVDNYIAKLIDAGQKVAICEQLSDPKDKSREMVDRDVVRVITPGTVVESDILEDKRSNYIACVCSGEKIGVAFCDVSTGEFCTSELSDDASQLKDLQELLVSYKPAEIICNNAALQQSYSLECVKAGYVPQFTLYDEENFDKKRCREKTLEHYKVTTLDGFGLSGKQFAVCACGALLFYLDETQKRELSHLRNIRYVDKNRYMSIDVKTRRNLELTVSYRENKRTGSLLWLLDKTETSMGARMLADWVDRPLQKASMINARLDGVEELFGAYLKRNNLCKALHGVYDIERLTSKIAYNNLTPKDCVSLKKSLQALPAVKQLISDCRSKILKDIFVGMDCLEEVADLLEKAIIEDVPVVVKDADFIKEGFNAQLDELYDFAKNGGNKIAQLEEYERNRTGIRTLKLGYNKIFGYYFEVSNSFKNMVPENFIRKQTLTTGERFVSPELKELEEKMLTALEGKQRLQKKIFDDIRNNLLQYIPTLQQTAQCVAALDCLLSLATVAQTNDYCKPKINTKNTQLNITEGRHPIVESYLKRDNFITNDVHLDTEENRTMVITGPNMAGKSTYMRQVALITLMAHIGSFVPASSAEIPIVDKIFTRVGASDDLAFNQSTFMVEMVEVANILNNATTNSLIILDEVGRGTSTFDGLSIAWAVMEYVSQKVRAKTLFATHYHELTELEGRVDGLKNYRITVKEFNGSVIFLHKIARGGANKSFGIEVAKLAGVPQQVCDRAKEIVSMLECSNISYNIENLQETMQNRKSNRTVQEVASILRDIDINRLSPIEAFDILNNLVKRVKQSD</sequence>
<dbReference type="HAMAP" id="MF_00096">
    <property type="entry name" value="MutS"/>
    <property type="match status" value="1"/>
</dbReference>
<dbReference type="SUPFAM" id="SSF52540">
    <property type="entry name" value="P-loop containing nucleoside triphosphate hydrolases"/>
    <property type="match status" value="1"/>
</dbReference>
<protein>
    <recommendedName>
        <fullName evidence="2 9">DNA mismatch repair protein MutS</fullName>
    </recommendedName>
</protein>
<feature type="domain" description="DNA mismatch repair proteins mutS family" evidence="11">
    <location>
        <begin position="699"/>
        <end position="715"/>
    </location>
</feature>
<gene>
    <name evidence="9 12" type="primary">mutS</name>
    <name evidence="12" type="ORF">IAC95_03535</name>
</gene>
<dbReference type="Pfam" id="PF05188">
    <property type="entry name" value="MutS_II"/>
    <property type="match status" value="1"/>
</dbReference>
<dbReference type="AlphaFoldDB" id="A0A9D1E4H6"/>
<evidence type="ECO:0000256" key="9">
    <source>
        <dbReference type="HAMAP-Rule" id="MF_00096"/>
    </source>
</evidence>
<dbReference type="NCBIfam" id="NF003810">
    <property type="entry name" value="PRK05399.1"/>
    <property type="match status" value="1"/>
</dbReference>
<evidence type="ECO:0000256" key="1">
    <source>
        <dbReference type="ARBA" id="ARBA00006271"/>
    </source>
</evidence>
<dbReference type="Proteomes" id="UP000824200">
    <property type="component" value="Unassembled WGS sequence"/>
</dbReference>
<dbReference type="InterPro" id="IPR045076">
    <property type="entry name" value="MutS"/>
</dbReference>
<dbReference type="InterPro" id="IPR000432">
    <property type="entry name" value="DNA_mismatch_repair_MutS_C"/>
</dbReference>
<keyword evidence="4 9" id="KW-0227">DNA damage</keyword>
<dbReference type="FunFam" id="3.40.1170.10:FF:000001">
    <property type="entry name" value="DNA mismatch repair protein MutS"/>
    <property type="match status" value="1"/>
</dbReference>
<dbReference type="Pfam" id="PF05190">
    <property type="entry name" value="MutS_IV"/>
    <property type="match status" value="1"/>
</dbReference>
<dbReference type="SUPFAM" id="SSF55271">
    <property type="entry name" value="DNA repair protein MutS, domain I"/>
    <property type="match status" value="1"/>
</dbReference>
<dbReference type="GO" id="GO:0006298">
    <property type="term" value="P:mismatch repair"/>
    <property type="evidence" value="ECO:0007669"/>
    <property type="project" value="UniProtKB-UniRule"/>
</dbReference>
<keyword evidence="7 9" id="KW-0234">DNA repair</keyword>
<proteinExistence type="inferred from homology"/>
<dbReference type="NCBIfam" id="TIGR01070">
    <property type="entry name" value="mutS1"/>
    <property type="match status" value="1"/>
</dbReference>
<evidence type="ECO:0000256" key="7">
    <source>
        <dbReference type="ARBA" id="ARBA00023204"/>
    </source>
</evidence>
<dbReference type="InterPro" id="IPR036678">
    <property type="entry name" value="MutS_con_dom_sf"/>
</dbReference>
<dbReference type="SUPFAM" id="SSF53150">
    <property type="entry name" value="DNA repair protein MutS, domain II"/>
    <property type="match status" value="1"/>
</dbReference>
<evidence type="ECO:0000256" key="2">
    <source>
        <dbReference type="ARBA" id="ARBA00021982"/>
    </source>
</evidence>
<dbReference type="InterPro" id="IPR017261">
    <property type="entry name" value="DNA_mismatch_repair_MutS/MSH"/>
</dbReference>
<organism evidence="12 13">
    <name type="scientific">Candidatus Fimimonas gallinarum</name>
    <dbReference type="NCBI Taxonomy" id="2840821"/>
    <lineage>
        <taxon>Bacteria</taxon>
        <taxon>Pseudomonadati</taxon>
        <taxon>Myxococcota</taxon>
        <taxon>Myxococcia</taxon>
        <taxon>Myxococcales</taxon>
        <taxon>Cystobacterineae</taxon>
        <taxon>Myxococcaceae</taxon>
        <taxon>Myxococcaceae incertae sedis</taxon>
        <taxon>Candidatus Fimimonas</taxon>
    </lineage>
</organism>
<dbReference type="InterPro" id="IPR007860">
    <property type="entry name" value="DNA_mmatch_repair_MutS_con_dom"/>
</dbReference>
<dbReference type="Gene3D" id="3.40.1170.10">
    <property type="entry name" value="DNA repair protein MutS, domain I"/>
    <property type="match status" value="1"/>
</dbReference>
<dbReference type="GO" id="GO:0030983">
    <property type="term" value="F:mismatched DNA binding"/>
    <property type="evidence" value="ECO:0007669"/>
    <property type="project" value="InterPro"/>
</dbReference>
<evidence type="ECO:0000256" key="10">
    <source>
        <dbReference type="RuleBase" id="RU003756"/>
    </source>
</evidence>
<dbReference type="Pfam" id="PF01624">
    <property type="entry name" value="MutS_I"/>
    <property type="match status" value="1"/>
</dbReference>
<comment type="function">
    <text evidence="8 9">This protein is involved in the repair of mismatches in DNA. It is possible that it carries out the mismatch recognition step. This protein has a weak ATPase activity.</text>
</comment>
<dbReference type="SMART" id="SM00534">
    <property type="entry name" value="MUTSac"/>
    <property type="match status" value="1"/>
</dbReference>
<dbReference type="Pfam" id="PF00488">
    <property type="entry name" value="MutS_V"/>
    <property type="match status" value="1"/>
</dbReference>
<dbReference type="SUPFAM" id="SSF48334">
    <property type="entry name" value="DNA repair protein MutS, domain III"/>
    <property type="match status" value="1"/>
</dbReference>
<accession>A0A9D1E4H6</accession>
<evidence type="ECO:0000256" key="8">
    <source>
        <dbReference type="ARBA" id="ARBA00024647"/>
    </source>
</evidence>
<dbReference type="Pfam" id="PF05192">
    <property type="entry name" value="MutS_III"/>
    <property type="match status" value="1"/>
</dbReference>
<comment type="caution">
    <text evidence="12">The sequence shown here is derived from an EMBL/GenBank/DDBJ whole genome shotgun (WGS) entry which is preliminary data.</text>
</comment>
<evidence type="ECO:0000256" key="4">
    <source>
        <dbReference type="ARBA" id="ARBA00022763"/>
    </source>
</evidence>
<evidence type="ECO:0000313" key="12">
    <source>
        <dbReference type="EMBL" id="HIR65939.1"/>
    </source>
</evidence>
<keyword evidence="5 9" id="KW-0067">ATP-binding</keyword>